<evidence type="ECO:0000256" key="4">
    <source>
        <dbReference type="ARBA" id="ARBA00023163"/>
    </source>
</evidence>
<dbReference type="Gene3D" id="1.10.1740.10">
    <property type="match status" value="1"/>
</dbReference>
<dbReference type="InterPro" id="IPR014284">
    <property type="entry name" value="RNA_pol_sigma-70_dom"/>
</dbReference>
<dbReference type="SUPFAM" id="SSF88659">
    <property type="entry name" value="Sigma3 and sigma4 domains of RNA polymerase sigma factors"/>
    <property type="match status" value="1"/>
</dbReference>
<dbReference type="EMBL" id="JAENIL010000006">
    <property type="protein sequence ID" value="MBK1876055.1"/>
    <property type="molecule type" value="Genomic_DNA"/>
</dbReference>
<dbReference type="SUPFAM" id="SSF88946">
    <property type="entry name" value="Sigma2 domain of RNA polymerase sigma factors"/>
    <property type="match status" value="1"/>
</dbReference>
<dbReference type="InterPro" id="IPR036388">
    <property type="entry name" value="WH-like_DNA-bd_sf"/>
</dbReference>
<dbReference type="InterPro" id="IPR014331">
    <property type="entry name" value="RNA_pol_sigma70_ECF_RHOBA"/>
</dbReference>
<dbReference type="InterPro" id="IPR013324">
    <property type="entry name" value="RNA_pol_sigma_r3/r4-like"/>
</dbReference>
<evidence type="ECO:0000256" key="1">
    <source>
        <dbReference type="ARBA" id="ARBA00010641"/>
    </source>
</evidence>
<proteinExistence type="inferred from homology"/>
<evidence type="ECO:0000256" key="2">
    <source>
        <dbReference type="ARBA" id="ARBA00023015"/>
    </source>
</evidence>
<reference evidence="6" key="1">
    <citation type="submission" date="2021-01" db="EMBL/GenBank/DDBJ databases">
        <title>Modified the classification status of verrucomicrobia.</title>
        <authorList>
            <person name="Feng X."/>
        </authorList>
    </citation>
    <scope>NUCLEOTIDE SEQUENCE</scope>
    <source>
        <strain evidence="6">KCTC 13126</strain>
    </source>
</reference>
<dbReference type="NCBIfam" id="TIGR02989">
    <property type="entry name" value="Sig-70_gvs1"/>
    <property type="match status" value="1"/>
</dbReference>
<name>A0A934RR70_9BACT</name>
<organism evidence="6 7">
    <name type="scientific">Pelagicoccus mobilis</name>
    <dbReference type="NCBI Taxonomy" id="415221"/>
    <lineage>
        <taxon>Bacteria</taxon>
        <taxon>Pseudomonadati</taxon>
        <taxon>Verrucomicrobiota</taxon>
        <taxon>Opitutia</taxon>
        <taxon>Puniceicoccales</taxon>
        <taxon>Pelagicoccaceae</taxon>
        <taxon>Pelagicoccus</taxon>
    </lineage>
</organism>
<dbReference type="Pfam" id="PF04542">
    <property type="entry name" value="Sigma70_r2"/>
    <property type="match status" value="1"/>
</dbReference>
<dbReference type="RefSeq" id="WP_200354272.1">
    <property type="nucleotide sequence ID" value="NZ_JAENIL010000006.1"/>
</dbReference>
<accession>A0A934RR70</accession>
<keyword evidence="3" id="KW-0731">Sigma factor</keyword>
<evidence type="ECO:0000313" key="7">
    <source>
        <dbReference type="Proteomes" id="UP000617628"/>
    </source>
</evidence>
<dbReference type="PANTHER" id="PTHR43133">
    <property type="entry name" value="RNA POLYMERASE ECF-TYPE SIGMA FACTO"/>
    <property type="match status" value="1"/>
</dbReference>
<evidence type="ECO:0000259" key="5">
    <source>
        <dbReference type="Pfam" id="PF04542"/>
    </source>
</evidence>
<dbReference type="AlphaFoldDB" id="A0A934RR70"/>
<keyword evidence="4" id="KW-0804">Transcription</keyword>
<sequence length="177" mass="20591">MRTDPKKKRSAFAKFVTEHQASLRSFLRVIGVHPDSVDDLAQETFLIAFKELDRFNQDEDFGKWLRGIARNLTRNEIRKSARRQRILHEDLTEHLLAESECDASDGQYEDVDFSALRDCLEGLPEKSRLLISGRYADEWNSSFLADQYNMTATAVRLTLMRIRRQLKGCIQKRIQNA</sequence>
<dbReference type="InterPro" id="IPR007627">
    <property type="entry name" value="RNA_pol_sigma70_r2"/>
</dbReference>
<feature type="domain" description="RNA polymerase sigma-70 region 2" evidence="5">
    <location>
        <begin position="16"/>
        <end position="83"/>
    </location>
</feature>
<keyword evidence="2" id="KW-0805">Transcription regulation</keyword>
<evidence type="ECO:0000313" key="6">
    <source>
        <dbReference type="EMBL" id="MBK1876055.1"/>
    </source>
</evidence>
<dbReference type="Gene3D" id="1.10.10.10">
    <property type="entry name" value="Winged helix-like DNA-binding domain superfamily/Winged helix DNA-binding domain"/>
    <property type="match status" value="1"/>
</dbReference>
<gene>
    <name evidence="6" type="ORF">JIN87_04190</name>
</gene>
<protein>
    <submittedName>
        <fullName evidence="6">Sigma-70 family RNA polymerase sigma factor</fullName>
    </submittedName>
</protein>
<dbReference type="Proteomes" id="UP000617628">
    <property type="component" value="Unassembled WGS sequence"/>
</dbReference>
<evidence type="ECO:0000256" key="3">
    <source>
        <dbReference type="ARBA" id="ARBA00023082"/>
    </source>
</evidence>
<dbReference type="GO" id="GO:0016987">
    <property type="term" value="F:sigma factor activity"/>
    <property type="evidence" value="ECO:0007669"/>
    <property type="project" value="UniProtKB-KW"/>
</dbReference>
<dbReference type="PANTHER" id="PTHR43133:SF51">
    <property type="entry name" value="RNA POLYMERASE SIGMA FACTOR"/>
    <property type="match status" value="1"/>
</dbReference>
<keyword evidence="7" id="KW-1185">Reference proteome</keyword>
<dbReference type="GO" id="GO:0006352">
    <property type="term" value="P:DNA-templated transcription initiation"/>
    <property type="evidence" value="ECO:0007669"/>
    <property type="project" value="InterPro"/>
</dbReference>
<dbReference type="InterPro" id="IPR039425">
    <property type="entry name" value="RNA_pol_sigma-70-like"/>
</dbReference>
<comment type="similarity">
    <text evidence="1">Belongs to the sigma-70 factor family. ECF subfamily.</text>
</comment>
<dbReference type="NCBIfam" id="TIGR02937">
    <property type="entry name" value="sigma70-ECF"/>
    <property type="match status" value="1"/>
</dbReference>
<dbReference type="InterPro" id="IPR013325">
    <property type="entry name" value="RNA_pol_sigma_r2"/>
</dbReference>
<comment type="caution">
    <text evidence="6">The sequence shown here is derived from an EMBL/GenBank/DDBJ whole genome shotgun (WGS) entry which is preliminary data.</text>
</comment>